<dbReference type="InterPro" id="IPR023404">
    <property type="entry name" value="rSAM_horseshoe"/>
</dbReference>
<dbReference type="Pfam" id="PF00627">
    <property type="entry name" value="UBA"/>
    <property type="match status" value="1"/>
</dbReference>
<dbReference type="SMART" id="SM00729">
    <property type="entry name" value="Elp3"/>
    <property type="match status" value="1"/>
</dbReference>
<feature type="region of interest" description="Disordered" evidence="2">
    <location>
        <begin position="1002"/>
        <end position="1068"/>
    </location>
</feature>
<feature type="compositionally biased region" description="Low complexity" evidence="2">
    <location>
        <begin position="1334"/>
        <end position="1349"/>
    </location>
</feature>
<dbReference type="Pfam" id="PF04055">
    <property type="entry name" value="Radical_SAM"/>
    <property type="match status" value="1"/>
</dbReference>
<feature type="region of interest" description="Disordered" evidence="2">
    <location>
        <begin position="1417"/>
        <end position="1481"/>
    </location>
</feature>
<evidence type="ECO:0000259" key="3">
    <source>
        <dbReference type="PROSITE" id="PS50030"/>
    </source>
</evidence>
<dbReference type="InterPro" id="IPR007197">
    <property type="entry name" value="rSAM"/>
</dbReference>
<dbReference type="CDD" id="cd01335">
    <property type="entry name" value="Radical_SAM"/>
    <property type="match status" value="1"/>
</dbReference>
<comment type="caution">
    <text evidence="7">The sequence shown here is derived from an EMBL/GenBank/DDBJ whole genome shotgun (WGS) entry which is preliminary data.</text>
</comment>
<dbReference type="SMART" id="SM00165">
    <property type="entry name" value="UBA"/>
    <property type="match status" value="1"/>
</dbReference>
<dbReference type="Gene3D" id="1.10.8.10">
    <property type="entry name" value="DNA helicase RuvA subunit, C-terminal domain"/>
    <property type="match status" value="1"/>
</dbReference>
<feature type="compositionally biased region" description="Low complexity" evidence="2">
    <location>
        <begin position="1519"/>
        <end position="1539"/>
    </location>
</feature>
<dbReference type="PROSITE" id="PS50030">
    <property type="entry name" value="UBA"/>
    <property type="match status" value="1"/>
</dbReference>
<evidence type="ECO:0000313" key="8">
    <source>
        <dbReference type="Proteomes" id="UP000789739"/>
    </source>
</evidence>
<dbReference type="Gene3D" id="3.80.30.20">
    <property type="entry name" value="tm_1862 like domain"/>
    <property type="match status" value="1"/>
</dbReference>
<dbReference type="Pfam" id="PF12763">
    <property type="entry name" value="EH"/>
    <property type="match status" value="2"/>
</dbReference>
<dbReference type="PANTHER" id="PTHR11216">
    <property type="entry name" value="EH DOMAIN"/>
    <property type="match status" value="1"/>
</dbReference>
<feature type="domain" description="EH" evidence="4">
    <location>
        <begin position="538"/>
        <end position="628"/>
    </location>
</feature>
<feature type="coiled-coil region" evidence="1">
    <location>
        <begin position="887"/>
        <end position="966"/>
    </location>
</feature>
<feature type="region of interest" description="Disordered" evidence="2">
    <location>
        <begin position="756"/>
        <end position="778"/>
    </location>
</feature>
<feature type="region of interest" description="Disordered" evidence="2">
    <location>
        <begin position="1249"/>
        <end position="1282"/>
    </location>
</feature>
<dbReference type="Gene3D" id="3.40.50.280">
    <property type="entry name" value="Cobalamin-binding domain"/>
    <property type="match status" value="1"/>
</dbReference>
<dbReference type="SUPFAM" id="SSF46934">
    <property type="entry name" value="UBA-like"/>
    <property type="match status" value="1"/>
</dbReference>
<dbReference type="InterPro" id="IPR006638">
    <property type="entry name" value="Elp3/MiaA/NifB-like_rSAM"/>
</dbReference>
<dbReference type="SFLD" id="SFLDS00029">
    <property type="entry name" value="Radical_SAM"/>
    <property type="match status" value="1"/>
</dbReference>
<feature type="compositionally biased region" description="Basic and acidic residues" evidence="2">
    <location>
        <begin position="1250"/>
        <end position="1260"/>
    </location>
</feature>
<dbReference type="Proteomes" id="UP000789739">
    <property type="component" value="Unassembled WGS sequence"/>
</dbReference>
<keyword evidence="1" id="KW-0175">Coiled coil</keyword>
<accession>A0A9N9BYL7</accession>
<evidence type="ECO:0000259" key="4">
    <source>
        <dbReference type="PROSITE" id="PS50031"/>
    </source>
</evidence>
<dbReference type="PROSITE" id="PS51918">
    <property type="entry name" value="RADICAL_SAM"/>
    <property type="match status" value="1"/>
</dbReference>
<dbReference type="GO" id="GO:0005886">
    <property type="term" value="C:plasma membrane"/>
    <property type="evidence" value="ECO:0007669"/>
    <property type="project" value="TreeGrafter"/>
</dbReference>
<dbReference type="InterPro" id="IPR009060">
    <property type="entry name" value="UBA-like_sf"/>
</dbReference>
<feature type="region of interest" description="Disordered" evidence="2">
    <location>
        <begin position="1519"/>
        <end position="1569"/>
    </location>
</feature>
<gene>
    <name evidence="7" type="ORF">PBRASI_LOCUS6716</name>
</gene>
<dbReference type="InterPro" id="IPR000261">
    <property type="entry name" value="EH_dom"/>
</dbReference>
<dbReference type="GO" id="GO:0051536">
    <property type="term" value="F:iron-sulfur cluster binding"/>
    <property type="evidence" value="ECO:0007669"/>
    <property type="project" value="InterPro"/>
</dbReference>
<evidence type="ECO:0000313" key="7">
    <source>
        <dbReference type="EMBL" id="CAG8582874.1"/>
    </source>
</evidence>
<feature type="domain" description="EF-hand" evidence="5">
    <location>
        <begin position="570"/>
        <end position="605"/>
    </location>
</feature>
<dbReference type="SUPFAM" id="SSF102114">
    <property type="entry name" value="Radical SAM enzymes"/>
    <property type="match status" value="1"/>
</dbReference>
<dbReference type="OrthoDB" id="431409at2759"/>
<dbReference type="GO" id="GO:0005509">
    <property type="term" value="F:calcium ion binding"/>
    <property type="evidence" value="ECO:0007669"/>
    <property type="project" value="InterPro"/>
</dbReference>
<evidence type="ECO:0000259" key="5">
    <source>
        <dbReference type="PROSITE" id="PS50222"/>
    </source>
</evidence>
<dbReference type="SMART" id="SM00027">
    <property type="entry name" value="EH"/>
    <property type="match status" value="2"/>
</dbReference>
<dbReference type="PANTHER" id="PTHR11216:SF170">
    <property type="entry name" value="DYNAMIN ASSOCIATED PROTEIN 160, ISOFORM D"/>
    <property type="match status" value="1"/>
</dbReference>
<dbReference type="GO" id="GO:0005737">
    <property type="term" value="C:cytoplasm"/>
    <property type="evidence" value="ECO:0007669"/>
    <property type="project" value="TreeGrafter"/>
</dbReference>
<feature type="compositionally biased region" description="Polar residues" evidence="2">
    <location>
        <begin position="1149"/>
        <end position="1158"/>
    </location>
</feature>
<protein>
    <submittedName>
        <fullName evidence="7">3881_t:CDS:1</fullName>
    </submittedName>
</protein>
<proteinExistence type="predicted"/>
<feature type="region of interest" description="Disordered" evidence="2">
    <location>
        <begin position="1333"/>
        <end position="1361"/>
    </location>
</feature>
<feature type="compositionally biased region" description="Polar residues" evidence="2">
    <location>
        <begin position="1002"/>
        <end position="1025"/>
    </location>
</feature>
<dbReference type="Gene3D" id="1.10.238.10">
    <property type="entry name" value="EF-hand"/>
    <property type="match status" value="2"/>
</dbReference>
<dbReference type="InterPro" id="IPR058240">
    <property type="entry name" value="rSAM_sf"/>
</dbReference>
<dbReference type="GO" id="GO:0003824">
    <property type="term" value="F:catalytic activity"/>
    <property type="evidence" value="ECO:0007669"/>
    <property type="project" value="InterPro"/>
</dbReference>
<dbReference type="EMBL" id="CAJVPI010000927">
    <property type="protein sequence ID" value="CAG8582874.1"/>
    <property type="molecule type" value="Genomic_DNA"/>
</dbReference>
<dbReference type="InterPro" id="IPR015940">
    <property type="entry name" value="UBA"/>
</dbReference>
<dbReference type="GO" id="GO:0016197">
    <property type="term" value="P:endosomal transport"/>
    <property type="evidence" value="ECO:0007669"/>
    <property type="project" value="TreeGrafter"/>
</dbReference>
<reference evidence="7" key="1">
    <citation type="submission" date="2021-06" db="EMBL/GenBank/DDBJ databases">
        <authorList>
            <person name="Kallberg Y."/>
            <person name="Tangrot J."/>
            <person name="Rosling A."/>
        </authorList>
    </citation>
    <scope>NUCLEOTIDE SEQUENCE</scope>
    <source>
        <strain evidence="7">BR232B</strain>
    </source>
</reference>
<dbReference type="CDD" id="cd14270">
    <property type="entry name" value="UBA"/>
    <property type="match status" value="1"/>
</dbReference>
<evidence type="ECO:0000256" key="2">
    <source>
        <dbReference type="SAM" id="MobiDB-lite"/>
    </source>
</evidence>
<name>A0A9N9BYL7_9GLOM</name>
<evidence type="ECO:0000259" key="6">
    <source>
        <dbReference type="PROSITE" id="PS51918"/>
    </source>
</evidence>
<feature type="compositionally biased region" description="Polar residues" evidence="2">
    <location>
        <begin position="1420"/>
        <end position="1440"/>
    </location>
</feature>
<dbReference type="InterPro" id="IPR002048">
    <property type="entry name" value="EF_hand_dom"/>
</dbReference>
<feature type="region of interest" description="Disordered" evidence="2">
    <location>
        <begin position="1138"/>
        <end position="1177"/>
    </location>
</feature>
<organism evidence="7 8">
    <name type="scientific">Paraglomus brasilianum</name>
    <dbReference type="NCBI Taxonomy" id="144538"/>
    <lineage>
        <taxon>Eukaryota</taxon>
        <taxon>Fungi</taxon>
        <taxon>Fungi incertae sedis</taxon>
        <taxon>Mucoromycota</taxon>
        <taxon>Glomeromycotina</taxon>
        <taxon>Glomeromycetes</taxon>
        <taxon>Paraglomerales</taxon>
        <taxon>Paraglomeraceae</taxon>
        <taxon>Paraglomus</taxon>
    </lineage>
</organism>
<dbReference type="CDD" id="cd00052">
    <property type="entry name" value="EH"/>
    <property type="match status" value="2"/>
</dbReference>
<dbReference type="InterPro" id="IPR011992">
    <property type="entry name" value="EF-hand-dom_pair"/>
</dbReference>
<dbReference type="PROSITE" id="PS50222">
    <property type="entry name" value="EF_HAND_2"/>
    <property type="match status" value="1"/>
</dbReference>
<keyword evidence="8" id="KW-1185">Reference proteome</keyword>
<feature type="domain" description="EH" evidence="4">
    <location>
        <begin position="671"/>
        <end position="760"/>
    </location>
</feature>
<feature type="domain" description="Radical SAM core" evidence="6">
    <location>
        <begin position="227"/>
        <end position="452"/>
    </location>
</feature>
<sequence length="1606" mass="177202">MMTVFKGSLRKAFGCAFPLTSAHTFNDMFRFSTIAPVNPFSGVHYRQTKESTNRKKKLILISLDWTRPKDPPLSLGHASILASLQHHGIESFARSWAVNSPTFSPHLVRDFIMLHAHPQIIVAMGAFVWNEKAIQSILTELKLLKFPGRIILGGPQVSYVKKDIERFYPQADIFIRGYAENALVKLIQSNECFPSIRGIHYAGKPDLGLSAISNLENLASPLLAGLIPPQRFIRWETQRGCPFRCAFCQHRESDVTMKRRQLSLSRIIQEAEWIGKHPIIQDIAVLDPTFNSGPYYLDVLDKLIEVKYKGKIALQCRIEMVKKDFLDKIVQLNDTGEVLLEFGLQTIHHKEQAIIDRPNNMKLVEKNLTEIRERNIKCEVSLIFGLPSQTLTSFKQTIDFCLRHKIPTIKAFPLMLLRGTPLYERKSELGLVESYEVASPGIDRLQVDIPHVVASPSFTYEEWKEMAAMAACLEKMELPSKIWQIVDSGGGILTKETFSAALRLIAQAQNGSKPDVSLVSKEAPLPRFDGVYTVSEGRRKKYKNLFDQFDAKDGLLGGDKAKVVFTRSKLPTDKLAQIWNLVDTKNRGELDLTEFIIAMYFIEETMTGTLAILPQTLPPELYESASGGVPYEANNNILNTSLPLLVRQQTAPSSDIFDILVDDDWDVSPDDRTKYFTLFERLDKEGRGYITGEQAVTFFLVSKLPQEDLAQIWDLADIGHQGKLDRYTFAVAMYLIFKRRTGNALPVTLPQTLIPPSMRRAKPNSGSTPAQIGIPPVYIPPATDSQRSNDFDLLMSSPTSPRYSIAGISARPPENDIISSHDLPAQVNIAAGEVGKLQQQISFMEGNTIDMKKKQETFESTLSSLQKQKQELSVRLGQVRTLHDSELKSLQEIENNYRKELVALEQVRSELNQAERIFATLQAERDGLANGIAKNRDEIQELRKRIRITEENTNNIKLEIEKLNKEERQQKGVLAINKKQLSTLETKRVEALKTLSPLQDGITQSSVVSTPVSEIQSPFPSSSVSKPDFDEFVDAPSNRSSLTHSQKGSSSSFPEIEPRKAMSIGESTNLEEDAFRIKGTVDDNNINSIPKQEGALEKPASIATSKPSEFESVFGDPFVPKDKESSVTAIKAFEPPALTASPFEIDSSDPMTQWQSVTKTEEPTDQPNSQLKSQEMPADPFAQFTLKTSLNKSNLNAAFGPAFFEGDKDNDQDTLTPDAFATEFPSLQDFESGNFGFEDNFTVEEIISDNNKEAATKEESVSDQGTTSDGIKQELASGDMTTQQKQEAIETVSDIFSKSSDLEIPSVTNITDNIINTSAPSSDPFTFPPPPITPGTTTTDANPTTSTASESILPPATTKTPSAISSQAISSVSNVDFDSVFEDLSAAPVGPPVPIDFDATFDESEFDKEISFTFDDGDVKSSNMGTATQSTKTPISTSTQNPPPSATPGASTKTSPFAFDPFDPSQMASLPGGPSLTSAFDTKTSRSNLDEAFGGTSPFTAKKDDISFGFDDAFAEFTNSDGGNSGNAANGTNGADTGNKNSAIVKESEADKQTKTGNPPLITSEDEDTVDVRNLRAMGFSREAAVNALEKFNYDLERAADYLAGN</sequence>
<feature type="domain" description="UBA" evidence="3">
    <location>
        <begin position="1564"/>
        <end position="1606"/>
    </location>
</feature>
<dbReference type="GO" id="GO:0006897">
    <property type="term" value="P:endocytosis"/>
    <property type="evidence" value="ECO:0007669"/>
    <property type="project" value="TreeGrafter"/>
</dbReference>
<feature type="compositionally biased region" description="Polar residues" evidence="2">
    <location>
        <begin position="1037"/>
        <end position="1053"/>
    </location>
</feature>
<dbReference type="SUPFAM" id="SSF47473">
    <property type="entry name" value="EF-hand"/>
    <property type="match status" value="2"/>
</dbReference>
<dbReference type="SFLD" id="SFLDG01082">
    <property type="entry name" value="B12-binding_domain_containing"/>
    <property type="match status" value="1"/>
</dbReference>
<dbReference type="PROSITE" id="PS50031">
    <property type="entry name" value="EH"/>
    <property type="match status" value="2"/>
</dbReference>
<evidence type="ECO:0000256" key="1">
    <source>
        <dbReference type="SAM" id="Coils"/>
    </source>
</evidence>